<dbReference type="AlphaFoldDB" id="A0A9N8EV95"/>
<gene>
    <name evidence="2" type="ORF">SEMRO_1791_G297780.1</name>
</gene>
<feature type="compositionally biased region" description="Polar residues" evidence="1">
    <location>
        <begin position="99"/>
        <end position="122"/>
    </location>
</feature>
<protein>
    <submittedName>
        <fullName evidence="2">Uncharacterized protein</fullName>
    </submittedName>
</protein>
<evidence type="ECO:0000256" key="1">
    <source>
        <dbReference type="SAM" id="MobiDB-lite"/>
    </source>
</evidence>
<reference evidence="2" key="1">
    <citation type="submission" date="2020-06" db="EMBL/GenBank/DDBJ databases">
        <authorList>
            <consortium name="Plant Systems Biology data submission"/>
        </authorList>
    </citation>
    <scope>NUCLEOTIDE SEQUENCE</scope>
    <source>
        <strain evidence="2">D6</strain>
    </source>
</reference>
<dbReference type="EMBL" id="CAICTM010001789">
    <property type="protein sequence ID" value="CAB9526186.1"/>
    <property type="molecule type" value="Genomic_DNA"/>
</dbReference>
<keyword evidence="3" id="KW-1185">Reference proteome</keyword>
<proteinExistence type="predicted"/>
<dbReference type="Proteomes" id="UP001153069">
    <property type="component" value="Unassembled WGS sequence"/>
</dbReference>
<accession>A0A9N8EV95</accession>
<name>A0A9N8EV95_9STRA</name>
<evidence type="ECO:0000313" key="2">
    <source>
        <dbReference type="EMBL" id="CAB9526186.1"/>
    </source>
</evidence>
<evidence type="ECO:0000313" key="3">
    <source>
        <dbReference type="Proteomes" id="UP001153069"/>
    </source>
</evidence>
<comment type="caution">
    <text evidence="2">The sequence shown here is derived from an EMBL/GenBank/DDBJ whole genome shotgun (WGS) entry which is preliminary data.</text>
</comment>
<sequence>MRNSISTNDLMDDWSQDISSVVESSESWSEDISAVVARSSLRSSVNVSPQANDDYSMRIARRAERRRKKHAESQEKQLNKRRSCTDILQAAMEARKASKPSTGSASNATWSKRSTSRDSLSQKLKALAQL</sequence>
<organism evidence="2 3">
    <name type="scientific">Seminavis robusta</name>
    <dbReference type="NCBI Taxonomy" id="568900"/>
    <lineage>
        <taxon>Eukaryota</taxon>
        <taxon>Sar</taxon>
        <taxon>Stramenopiles</taxon>
        <taxon>Ochrophyta</taxon>
        <taxon>Bacillariophyta</taxon>
        <taxon>Bacillariophyceae</taxon>
        <taxon>Bacillariophycidae</taxon>
        <taxon>Naviculales</taxon>
        <taxon>Naviculaceae</taxon>
        <taxon>Seminavis</taxon>
    </lineage>
</organism>
<feature type="region of interest" description="Disordered" evidence="1">
    <location>
        <begin position="63"/>
        <end position="130"/>
    </location>
</feature>